<keyword evidence="2" id="KW-1185">Reference proteome</keyword>
<proteinExistence type="predicted"/>
<reference evidence="1 2" key="1">
    <citation type="submission" date="2018-08" db="EMBL/GenBank/DDBJ databases">
        <title>Genome and evolution of the arbuscular mycorrhizal fungus Diversispora epigaea (formerly Glomus versiforme) and its bacterial endosymbionts.</title>
        <authorList>
            <person name="Sun X."/>
            <person name="Fei Z."/>
            <person name="Harrison M."/>
        </authorList>
    </citation>
    <scope>NUCLEOTIDE SEQUENCE [LARGE SCALE GENOMIC DNA]</scope>
    <source>
        <strain evidence="1 2">IT104</strain>
    </source>
</reference>
<gene>
    <name evidence="1" type="ORF">Glove_750g24</name>
</gene>
<dbReference type="EMBL" id="PQFF01000588">
    <property type="protein sequence ID" value="RHZ44227.1"/>
    <property type="molecule type" value="Genomic_DNA"/>
</dbReference>
<dbReference type="Proteomes" id="UP000266861">
    <property type="component" value="Unassembled WGS sequence"/>
</dbReference>
<sequence>MTYRVSEIRYFLYVLLKSQIIWNLGRQNTQITNIWDLGFEISAKDTNYNLGFGIWDFGIWILNLGGSRNETNQQYQNSVDFQLIVKKKQPKFGH</sequence>
<name>A0A397G0H5_9GLOM</name>
<dbReference type="OrthoDB" id="2444762at2759"/>
<evidence type="ECO:0000313" key="2">
    <source>
        <dbReference type="Proteomes" id="UP000266861"/>
    </source>
</evidence>
<accession>A0A397G0H5</accession>
<comment type="caution">
    <text evidence="1">The sequence shown here is derived from an EMBL/GenBank/DDBJ whole genome shotgun (WGS) entry which is preliminary data.</text>
</comment>
<dbReference type="AlphaFoldDB" id="A0A397G0H5"/>
<protein>
    <submittedName>
        <fullName evidence="1">Uncharacterized protein</fullName>
    </submittedName>
</protein>
<evidence type="ECO:0000313" key="1">
    <source>
        <dbReference type="EMBL" id="RHZ44227.1"/>
    </source>
</evidence>
<organism evidence="1 2">
    <name type="scientific">Diversispora epigaea</name>
    <dbReference type="NCBI Taxonomy" id="1348612"/>
    <lineage>
        <taxon>Eukaryota</taxon>
        <taxon>Fungi</taxon>
        <taxon>Fungi incertae sedis</taxon>
        <taxon>Mucoromycota</taxon>
        <taxon>Glomeromycotina</taxon>
        <taxon>Glomeromycetes</taxon>
        <taxon>Diversisporales</taxon>
        <taxon>Diversisporaceae</taxon>
        <taxon>Diversispora</taxon>
    </lineage>
</organism>